<proteinExistence type="inferred from homology"/>
<evidence type="ECO:0000313" key="5">
    <source>
        <dbReference type="Proteomes" id="UP000515861"/>
    </source>
</evidence>
<reference evidence="4 5" key="1">
    <citation type="submission" date="2020-08" db="EMBL/GenBank/DDBJ databases">
        <title>Sphingomonas sp. sand1-3 16S ribosomal RNA gene Genome sequencing and assembly.</title>
        <authorList>
            <person name="Kang M."/>
        </authorList>
    </citation>
    <scope>NUCLEOTIDE SEQUENCE [LARGE SCALE GENOMIC DNA]</scope>
    <source>
        <strain evidence="5">sand1-3</strain>
    </source>
</reference>
<dbReference type="InterPro" id="IPR014142">
    <property type="entry name" value="TrbG_Ti"/>
</dbReference>
<accession>A0A7G9L3V1</accession>
<feature type="signal peptide" evidence="3">
    <location>
        <begin position="1"/>
        <end position="28"/>
    </location>
</feature>
<dbReference type="AlphaFoldDB" id="A0A7G9L3V1"/>
<keyword evidence="5" id="KW-1185">Reference proteome</keyword>
<protein>
    <submittedName>
        <fullName evidence="4">P-type conjugative transfer protein TrbG</fullName>
    </submittedName>
</protein>
<dbReference type="Pfam" id="PF03524">
    <property type="entry name" value="CagX"/>
    <property type="match status" value="1"/>
</dbReference>
<organism evidence="4 5">
    <name type="scientific">Sphingomonas sabuli</name>
    <dbReference type="NCBI Taxonomy" id="2764186"/>
    <lineage>
        <taxon>Bacteria</taxon>
        <taxon>Pseudomonadati</taxon>
        <taxon>Pseudomonadota</taxon>
        <taxon>Alphaproteobacteria</taxon>
        <taxon>Sphingomonadales</taxon>
        <taxon>Sphingomonadaceae</taxon>
        <taxon>Sphingomonas</taxon>
    </lineage>
</organism>
<dbReference type="CDD" id="cd06911">
    <property type="entry name" value="VirB9_CagX_TrbG"/>
    <property type="match status" value="1"/>
</dbReference>
<name>A0A7G9L3V1_9SPHN</name>
<dbReference type="EMBL" id="CP060697">
    <property type="protein sequence ID" value="QNM83300.1"/>
    <property type="molecule type" value="Genomic_DNA"/>
</dbReference>
<evidence type="ECO:0000256" key="3">
    <source>
        <dbReference type="SAM" id="SignalP"/>
    </source>
</evidence>
<feature type="chain" id="PRO_5028912094" evidence="3">
    <location>
        <begin position="29"/>
        <end position="287"/>
    </location>
</feature>
<evidence type="ECO:0000256" key="1">
    <source>
        <dbReference type="ARBA" id="ARBA00006135"/>
    </source>
</evidence>
<gene>
    <name evidence="4" type="primary">trbG</name>
    <name evidence="4" type="ORF">H8M03_02850</name>
</gene>
<comment type="similarity">
    <text evidence="1">Belongs to the TrbG/VirB9 family.</text>
</comment>
<keyword evidence="2 3" id="KW-0732">Signal</keyword>
<dbReference type="Proteomes" id="UP000515861">
    <property type="component" value="Chromosome"/>
</dbReference>
<dbReference type="KEGG" id="ssau:H8M03_02850"/>
<dbReference type="NCBIfam" id="TIGR02775">
    <property type="entry name" value="TrbG_Ti"/>
    <property type="match status" value="1"/>
</dbReference>
<evidence type="ECO:0000256" key="2">
    <source>
        <dbReference type="ARBA" id="ARBA00022729"/>
    </source>
</evidence>
<evidence type="ECO:0000313" key="4">
    <source>
        <dbReference type="EMBL" id="QNM83300.1"/>
    </source>
</evidence>
<dbReference type="Gene3D" id="2.60.40.2500">
    <property type="match status" value="1"/>
</dbReference>
<dbReference type="InterPro" id="IPR038161">
    <property type="entry name" value="VirB9/CagX/TrbG_C_sf"/>
</dbReference>
<dbReference type="InterPro" id="IPR010258">
    <property type="entry name" value="Conjugal_tfr_TrbG/VirB9/CagX"/>
</dbReference>
<dbReference type="InterPro" id="IPR033645">
    <property type="entry name" value="VirB9/CagX/TrbG_C"/>
</dbReference>
<sequence length="287" mass="30761">MKGTTDVNRLALLFALPIVLGTSASAGAAPSPKAAKQLSHGAANRVAKANRSALREPQAAGFINAAQIYPWTEGGLYRLYTAPEQVSTISLQTGEQLVSVAAGDTARWVIGDTTSGTGATRRTHILVKPSQPGLRTNLVVTTDRRIYLVLVTSSRGPAMTAMSWSYPQDELLALKAAAASRDAALPVAGDIAVDRLNFNYSIGGDRPSWRPVRAFDDGTQVFIEFPPNLASGEAPPLFAIGSGGKAELVNYRARGRYYVVDRLFAEAELRLGEKKQAVVRIVRKRGR</sequence>